<dbReference type="RefSeq" id="WP_092393937.1">
    <property type="nucleotide sequence ID" value="NZ_JBANDC010000003.1"/>
</dbReference>
<sequence>MDRLQSMRVFAKVVEQGSFVAAAQVLDMSNAVVTRLVADLENHLGIRLLHRSTRRMALTEPGQAYLERVQQILDEIDEAEAAASVLSTKPAGTLHIYSQIGFGQTQLARLLPLYSKQYPDVRLDVTLSDRTVDLIEEGFDVGIFSVNQKFDAGMVARQLGIAEVLLCASPAYIAEHGVPQTPEELAQHSCLNFSMEHLRHHWTFQSEQGASVIPITSKVMSNNTDLLRQCLLAGMGIAMRTSYTLGDDMVAGRVVRVLPDYQINKVAVRLVYPSRRLLSAKVRSFVDFMMAQFPHPDCDPWLAS</sequence>
<proteinExistence type="inferred from homology"/>
<dbReference type="InterPro" id="IPR058163">
    <property type="entry name" value="LysR-type_TF_proteobact-type"/>
</dbReference>
<dbReference type="PANTHER" id="PTHR30537">
    <property type="entry name" value="HTH-TYPE TRANSCRIPTIONAL REGULATOR"/>
    <property type="match status" value="1"/>
</dbReference>
<dbReference type="InterPro" id="IPR036388">
    <property type="entry name" value="WH-like_DNA-bd_sf"/>
</dbReference>
<dbReference type="EMBL" id="JBANDC010000003">
    <property type="protein sequence ID" value="MEM4986764.1"/>
    <property type="molecule type" value="Genomic_DNA"/>
</dbReference>
<feature type="domain" description="HTH lysR-type" evidence="6">
    <location>
        <begin position="1"/>
        <end position="59"/>
    </location>
</feature>
<evidence type="ECO:0000259" key="6">
    <source>
        <dbReference type="PROSITE" id="PS50931"/>
    </source>
</evidence>
<keyword evidence="5" id="KW-0175">Coiled coil</keyword>
<keyword evidence="8" id="KW-1185">Reference proteome</keyword>
<protein>
    <submittedName>
        <fullName evidence="7">LysR family transcriptional regulator</fullName>
    </submittedName>
</protein>
<dbReference type="CDD" id="cd08422">
    <property type="entry name" value="PBP2_CrgA_like"/>
    <property type="match status" value="1"/>
</dbReference>
<keyword evidence="2" id="KW-0805">Transcription regulation</keyword>
<dbReference type="PANTHER" id="PTHR30537:SF5">
    <property type="entry name" value="HTH-TYPE TRANSCRIPTIONAL ACTIVATOR TTDR-RELATED"/>
    <property type="match status" value="1"/>
</dbReference>
<evidence type="ECO:0000256" key="2">
    <source>
        <dbReference type="ARBA" id="ARBA00023015"/>
    </source>
</evidence>
<evidence type="ECO:0000256" key="3">
    <source>
        <dbReference type="ARBA" id="ARBA00023125"/>
    </source>
</evidence>
<dbReference type="SUPFAM" id="SSF53850">
    <property type="entry name" value="Periplasmic binding protein-like II"/>
    <property type="match status" value="1"/>
</dbReference>
<keyword evidence="4" id="KW-0804">Transcription</keyword>
<feature type="coiled-coil region" evidence="5">
    <location>
        <begin position="62"/>
        <end position="89"/>
    </location>
</feature>
<dbReference type="Gene3D" id="1.10.10.10">
    <property type="entry name" value="Winged helix-like DNA-binding domain superfamily/Winged helix DNA-binding domain"/>
    <property type="match status" value="1"/>
</dbReference>
<gene>
    <name evidence="7" type="ORF">V8G57_05100</name>
</gene>
<dbReference type="Gene3D" id="3.40.190.290">
    <property type="match status" value="1"/>
</dbReference>
<reference evidence="7 8" key="1">
    <citation type="submission" date="2024-02" db="EMBL/GenBank/DDBJ databases">
        <title>Draft genome sequence of Collimonas sp. strain H4R21, an effective mineral-weathering bacterial strain isolated from the beech rhizosphere.</title>
        <authorList>
            <person name="Morin E."/>
            <person name="Uroz S."/>
            <person name="Leveau J.H.J."/>
            <person name="Kumar R."/>
            <person name="Rey M.W."/>
            <person name="Pham J."/>
        </authorList>
    </citation>
    <scope>NUCLEOTIDE SEQUENCE [LARGE SCALE GENOMIC DNA]</scope>
    <source>
        <strain evidence="7 8">H4R21</strain>
    </source>
</reference>
<keyword evidence="3" id="KW-0238">DNA-binding</keyword>
<accession>A0ABU9PRZ4</accession>
<dbReference type="InterPro" id="IPR036390">
    <property type="entry name" value="WH_DNA-bd_sf"/>
</dbReference>
<comment type="similarity">
    <text evidence="1">Belongs to the LysR transcriptional regulatory family.</text>
</comment>
<comment type="caution">
    <text evidence="7">The sequence shown here is derived from an EMBL/GenBank/DDBJ whole genome shotgun (WGS) entry which is preliminary data.</text>
</comment>
<dbReference type="InterPro" id="IPR005119">
    <property type="entry name" value="LysR_subst-bd"/>
</dbReference>
<name>A0ABU9PRZ4_9BURK</name>
<dbReference type="Proteomes" id="UP001495910">
    <property type="component" value="Unassembled WGS sequence"/>
</dbReference>
<organism evidence="7 8">
    <name type="scientific">Collimonas rhizosphaerae</name>
    <dbReference type="NCBI Taxonomy" id="3126357"/>
    <lineage>
        <taxon>Bacteria</taxon>
        <taxon>Pseudomonadati</taxon>
        <taxon>Pseudomonadota</taxon>
        <taxon>Betaproteobacteria</taxon>
        <taxon>Burkholderiales</taxon>
        <taxon>Oxalobacteraceae</taxon>
        <taxon>Collimonas</taxon>
    </lineage>
</organism>
<evidence type="ECO:0000313" key="8">
    <source>
        <dbReference type="Proteomes" id="UP001495910"/>
    </source>
</evidence>
<dbReference type="PROSITE" id="PS50931">
    <property type="entry name" value="HTH_LYSR"/>
    <property type="match status" value="1"/>
</dbReference>
<evidence type="ECO:0000313" key="7">
    <source>
        <dbReference type="EMBL" id="MEM4986764.1"/>
    </source>
</evidence>
<dbReference type="Pfam" id="PF03466">
    <property type="entry name" value="LysR_substrate"/>
    <property type="match status" value="1"/>
</dbReference>
<evidence type="ECO:0000256" key="1">
    <source>
        <dbReference type="ARBA" id="ARBA00009437"/>
    </source>
</evidence>
<evidence type="ECO:0000256" key="4">
    <source>
        <dbReference type="ARBA" id="ARBA00023163"/>
    </source>
</evidence>
<dbReference type="InterPro" id="IPR000847">
    <property type="entry name" value="LysR_HTH_N"/>
</dbReference>
<dbReference type="SUPFAM" id="SSF46785">
    <property type="entry name" value="Winged helix' DNA-binding domain"/>
    <property type="match status" value="1"/>
</dbReference>
<dbReference type="Pfam" id="PF00126">
    <property type="entry name" value="HTH_1"/>
    <property type="match status" value="1"/>
</dbReference>
<evidence type="ECO:0000256" key="5">
    <source>
        <dbReference type="SAM" id="Coils"/>
    </source>
</evidence>